<evidence type="ECO:0000259" key="2">
    <source>
        <dbReference type="PROSITE" id="PS50835"/>
    </source>
</evidence>
<reference evidence="3" key="1">
    <citation type="thesis" date="2021" institute="BYU ScholarsArchive" country="Provo, UT, USA">
        <title>Applications of and Algorithms for Genome Assembly and Genomic Analyses with an Emphasis on Marine Teleosts.</title>
        <authorList>
            <person name="Pickett B.D."/>
        </authorList>
    </citation>
    <scope>NUCLEOTIDE SEQUENCE</scope>
    <source>
        <strain evidence="3">HI-2016</strain>
    </source>
</reference>
<keyword evidence="1" id="KW-1133">Transmembrane helix</keyword>
<dbReference type="InterPro" id="IPR013783">
    <property type="entry name" value="Ig-like_fold"/>
</dbReference>
<dbReference type="InterPro" id="IPR007110">
    <property type="entry name" value="Ig-like_dom"/>
</dbReference>
<evidence type="ECO:0000256" key="1">
    <source>
        <dbReference type="SAM" id="Phobius"/>
    </source>
</evidence>
<dbReference type="OrthoDB" id="9983389at2759"/>
<dbReference type="Pfam" id="PF07686">
    <property type="entry name" value="V-set"/>
    <property type="match status" value="1"/>
</dbReference>
<dbReference type="AlphaFoldDB" id="A0A8T2PGY1"/>
<keyword evidence="1" id="KW-0472">Membrane</keyword>
<gene>
    <name evidence="3" type="ORF">JZ751_022660</name>
</gene>
<accession>A0A8T2PGY1</accession>
<organism evidence="3 4">
    <name type="scientific">Albula glossodonta</name>
    <name type="common">roundjaw bonefish</name>
    <dbReference type="NCBI Taxonomy" id="121402"/>
    <lineage>
        <taxon>Eukaryota</taxon>
        <taxon>Metazoa</taxon>
        <taxon>Chordata</taxon>
        <taxon>Craniata</taxon>
        <taxon>Vertebrata</taxon>
        <taxon>Euteleostomi</taxon>
        <taxon>Actinopterygii</taxon>
        <taxon>Neopterygii</taxon>
        <taxon>Teleostei</taxon>
        <taxon>Albuliformes</taxon>
        <taxon>Albulidae</taxon>
        <taxon>Albula</taxon>
    </lineage>
</organism>
<dbReference type="Gene3D" id="2.60.40.10">
    <property type="entry name" value="Immunoglobulins"/>
    <property type="match status" value="1"/>
</dbReference>
<proteinExistence type="predicted"/>
<feature type="domain" description="Ig-like" evidence="2">
    <location>
        <begin position="1"/>
        <end position="96"/>
    </location>
</feature>
<keyword evidence="4" id="KW-1185">Reference proteome</keyword>
<dbReference type="EMBL" id="JAFBMS010000006">
    <property type="protein sequence ID" value="KAG9351410.1"/>
    <property type="molecule type" value="Genomic_DNA"/>
</dbReference>
<evidence type="ECO:0000313" key="3">
    <source>
        <dbReference type="EMBL" id="KAG9351410.1"/>
    </source>
</evidence>
<keyword evidence="1" id="KW-0812">Transmembrane</keyword>
<comment type="caution">
    <text evidence="3">The sequence shown here is derived from an EMBL/GenBank/DDBJ whole genome shotgun (WGS) entry which is preliminary data.</text>
</comment>
<dbReference type="SUPFAM" id="SSF48726">
    <property type="entry name" value="Immunoglobulin"/>
    <property type="match status" value="1"/>
</dbReference>
<feature type="transmembrane region" description="Helical" evidence="1">
    <location>
        <begin position="117"/>
        <end position="141"/>
    </location>
</feature>
<evidence type="ECO:0000313" key="4">
    <source>
        <dbReference type="Proteomes" id="UP000824540"/>
    </source>
</evidence>
<dbReference type="InterPro" id="IPR013106">
    <property type="entry name" value="Ig_V-set"/>
</dbReference>
<dbReference type="PROSITE" id="PS50835">
    <property type="entry name" value="IG_LIKE"/>
    <property type="match status" value="1"/>
</dbReference>
<name>A0A8T2PGY1_9TELE</name>
<dbReference type="Proteomes" id="UP000824540">
    <property type="component" value="Unassembled WGS sequence"/>
</dbReference>
<protein>
    <recommendedName>
        <fullName evidence="2">Ig-like domain-containing protein</fullName>
    </recommendedName>
</protein>
<sequence length="144" mass="16229">MIIPCIVPRTINPQFTLRWTFIRAGTPENILTYDSQTKQVEISSRWKNQLSMETDRILSGNGSLQLQNLEPSAQNGIYSCEFSTSQVHHLIQSKVFCLSVLPSDPGTHTARSSRHHAFLAVPFVFVSVTLTVVCILCLYTYKVI</sequence>
<dbReference type="InterPro" id="IPR036179">
    <property type="entry name" value="Ig-like_dom_sf"/>
</dbReference>